<organism evidence="1 2">
    <name type="scientific">Vreelandella subterranea</name>
    <dbReference type="NCBI Taxonomy" id="416874"/>
    <lineage>
        <taxon>Bacteria</taxon>
        <taxon>Pseudomonadati</taxon>
        <taxon>Pseudomonadota</taxon>
        <taxon>Gammaproteobacteria</taxon>
        <taxon>Oceanospirillales</taxon>
        <taxon>Halomonadaceae</taxon>
        <taxon>Vreelandella</taxon>
    </lineage>
</organism>
<protein>
    <submittedName>
        <fullName evidence="1">Uncharacterized protein</fullName>
    </submittedName>
</protein>
<gene>
    <name evidence="1" type="ORF">SAMN04487958_107164</name>
</gene>
<name>A0A1H9UR60_9GAMM</name>
<dbReference type="RefSeq" id="WP_092828095.1">
    <property type="nucleotide sequence ID" value="NZ_FOGS01000007.1"/>
</dbReference>
<reference evidence="2" key="1">
    <citation type="submission" date="2016-10" db="EMBL/GenBank/DDBJ databases">
        <authorList>
            <person name="Varghese N."/>
            <person name="Submissions S."/>
        </authorList>
    </citation>
    <scope>NUCLEOTIDE SEQUENCE [LARGE SCALE GENOMIC DNA]</scope>
    <source>
        <strain evidence="2">CGMCC 1.6495</strain>
    </source>
</reference>
<sequence>MSIQPNASQQLPGDMRLMIHAIHELALDVALHGRYHTYTTLSGERDYFGWRIVTMPAGKTHTDPEAVAMNCNLSAITVPGWGGMTDAEEGREYCREQLGAMYKHLESLLQDSQGGDA</sequence>
<dbReference type="EMBL" id="FOGS01000007">
    <property type="protein sequence ID" value="SES11821.1"/>
    <property type="molecule type" value="Genomic_DNA"/>
</dbReference>
<evidence type="ECO:0000313" key="2">
    <source>
        <dbReference type="Proteomes" id="UP000198505"/>
    </source>
</evidence>
<evidence type="ECO:0000313" key="1">
    <source>
        <dbReference type="EMBL" id="SES11821.1"/>
    </source>
</evidence>
<accession>A0A1H9UR60</accession>
<keyword evidence="2" id="KW-1185">Reference proteome</keyword>
<proteinExistence type="predicted"/>
<dbReference type="AlphaFoldDB" id="A0A1H9UR60"/>
<dbReference type="STRING" id="416874.SAMN04487958_107164"/>
<dbReference type="Proteomes" id="UP000198505">
    <property type="component" value="Unassembled WGS sequence"/>
</dbReference>